<protein>
    <recommendedName>
        <fullName evidence="3 5">Regulatory protein RecX</fullName>
    </recommendedName>
</protein>
<comment type="function">
    <text evidence="5">Modulates RecA activity.</text>
</comment>
<evidence type="ECO:0000256" key="2">
    <source>
        <dbReference type="ARBA" id="ARBA00009695"/>
    </source>
</evidence>
<feature type="domain" description="RecX first three-helical" evidence="8">
    <location>
        <begin position="69"/>
        <end position="107"/>
    </location>
</feature>
<gene>
    <name evidence="5 9" type="primary">recX</name>
    <name evidence="9" type="ORF">ACFOZ1_13655</name>
</gene>
<comment type="similarity">
    <text evidence="2 5">Belongs to the RecX family.</text>
</comment>
<keyword evidence="4 5" id="KW-0963">Cytoplasm</keyword>
<evidence type="ECO:0000256" key="5">
    <source>
        <dbReference type="HAMAP-Rule" id="MF_01114"/>
    </source>
</evidence>
<dbReference type="InterPro" id="IPR036388">
    <property type="entry name" value="WH-like_DNA-bd_sf"/>
</dbReference>
<dbReference type="InterPro" id="IPR003783">
    <property type="entry name" value="Regulatory_RecX"/>
</dbReference>
<dbReference type="Proteomes" id="UP001595880">
    <property type="component" value="Unassembled WGS sequence"/>
</dbReference>
<reference evidence="10" key="1">
    <citation type="journal article" date="2019" name="Int. J. Syst. Evol. Microbiol.">
        <title>The Global Catalogue of Microorganisms (GCM) 10K type strain sequencing project: providing services to taxonomists for standard genome sequencing and annotation.</title>
        <authorList>
            <consortium name="The Broad Institute Genomics Platform"/>
            <consortium name="The Broad Institute Genome Sequencing Center for Infectious Disease"/>
            <person name="Wu L."/>
            <person name="Ma J."/>
        </authorList>
    </citation>
    <scope>NUCLEOTIDE SEQUENCE [LARGE SCALE GENOMIC DNA]</scope>
    <source>
        <strain evidence="10">KACC 14058</strain>
    </source>
</reference>
<comment type="caution">
    <text evidence="9">The sequence shown here is derived from an EMBL/GenBank/DDBJ whole genome shotgun (WGS) entry which is preliminary data.</text>
</comment>
<evidence type="ECO:0000313" key="10">
    <source>
        <dbReference type="Proteomes" id="UP001595880"/>
    </source>
</evidence>
<dbReference type="RefSeq" id="WP_390200163.1">
    <property type="nucleotide sequence ID" value="NZ_JBHSDV010000005.1"/>
</dbReference>
<dbReference type="HAMAP" id="MF_01114">
    <property type="entry name" value="RecX"/>
    <property type="match status" value="1"/>
</dbReference>
<keyword evidence="10" id="KW-1185">Reference proteome</keyword>
<dbReference type="InterPro" id="IPR053926">
    <property type="entry name" value="RecX_HTH_1st"/>
</dbReference>
<feature type="domain" description="RecX third three-helical" evidence="7">
    <location>
        <begin position="219"/>
        <end position="266"/>
    </location>
</feature>
<dbReference type="Pfam" id="PF02631">
    <property type="entry name" value="RecX_HTH2"/>
    <property type="match status" value="1"/>
</dbReference>
<dbReference type="NCBIfam" id="NF010733">
    <property type="entry name" value="PRK14135.1"/>
    <property type="match status" value="1"/>
</dbReference>
<evidence type="ECO:0000313" key="9">
    <source>
        <dbReference type="EMBL" id="MFC4388842.1"/>
    </source>
</evidence>
<feature type="domain" description="RecX third three-helical" evidence="7">
    <location>
        <begin position="161"/>
        <end position="206"/>
    </location>
</feature>
<evidence type="ECO:0000259" key="6">
    <source>
        <dbReference type="Pfam" id="PF02631"/>
    </source>
</evidence>
<proteinExistence type="inferred from homology"/>
<dbReference type="Pfam" id="PF21982">
    <property type="entry name" value="RecX_HTH1"/>
    <property type="match status" value="1"/>
</dbReference>
<comment type="subcellular location">
    <subcellularLocation>
        <location evidence="1 5">Cytoplasm</location>
    </subcellularLocation>
</comment>
<sequence>MPIITKISVQKKLKHRYNIFLKENENDKEYYGFSIDEDLLISYHLHKGQQLNQDQLTQIQEKDTSYKVYTQSLKYLSYRMRSKQELIKYLQSKEMEMSYIDEVITRLEREGLLDDLAFSEALVRTRMETSSKGPLLIKKELMDKGIAPNYIEQALSHFTYEKQLDKLHKLYEKKMNRTSKKSYKQQLDTAVQSLIQKGYTMEVIKEMLSQINTDKDMDEEKTALYHQGEKFLHKYKRKKTGFELEQAIKAALYRKGFDQELIQQFIEEYVKNDG</sequence>
<dbReference type="PANTHER" id="PTHR33602:SF1">
    <property type="entry name" value="REGULATORY PROTEIN RECX FAMILY PROTEIN"/>
    <property type="match status" value="1"/>
</dbReference>
<dbReference type="InterPro" id="IPR053925">
    <property type="entry name" value="RecX_HTH_3rd"/>
</dbReference>
<evidence type="ECO:0000256" key="1">
    <source>
        <dbReference type="ARBA" id="ARBA00004496"/>
    </source>
</evidence>
<evidence type="ECO:0000256" key="3">
    <source>
        <dbReference type="ARBA" id="ARBA00018111"/>
    </source>
</evidence>
<evidence type="ECO:0000259" key="7">
    <source>
        <dbReference type="Pfam" id="PF21981"/>
    </source>
</evidence>
<dbReference type="EMBL" id="JBHSDV010000005">
    <property type="protein sequence ID" value="MFC4388842.1"/>
    <property type="molecule type" value="Genomic_DNA"/>
</dbReference>
<organism evidence="9 10">
    <name type="scientific">Gracilibacillus marinus</name>
    <dbReference type="NCBI Taxonomy" id="630535"/>
    <lineage>
        <taxon>Bacteria</taxon>
        <taxon>Bacillati</taxon>
        <taxon>Bacillota</taxon>
        <taxon>Bacilli</taxon>
        <taxon>Bacillales</taxon>
        <taxon>Bacillaceae</taxon>
        <taxon>Gracilibacillus</taxon>
    </lineage>
</organism>
<accession>A0ABV8VY75</accession>
<name>A0ABV8VY75_9BACI</name>
<feature type="domain" description="RecX second three-helical" evidence="6">
    <location>
        <begin position="114"/>
        <end position="155"/>
    </location>
</feature>
<dbReference type="Pfam" id="PF21981">
    <property type="entry name" value="RecX_HTH3"/>
    <property type="match status" value="2"/>
</dbReference>
<evidence type="ECO:0000259" key="8">
    <source>
        <dbReference type="Pfam" id="PF21982"/>
    </source>
</evidence>
<evidence type="ECO:0000256" key="4">
    <source>
        <dbReference type="ARBA" id="ARBA00022490"/>
    </source>
</evidence>
<dbReference type="PANTHER" id="PTHR33602">
    <property type="entry name" value="REGULATORY PROTEIN RECX FAMILY PROTEIN"/>
    <property type="match status" value="1"/>
</dbReference>
<dbReference type="InterPro" id="IPR053924">
    <property type="entry name" value="RecX_HTH_2nd"/>
</dbReference>
<dbReference type="Gene3D" id="1.10.10.10">
    <property type="entry name" value="Winged helix-like DNA-binding domain superfamily/Winged helix DNA-binding domain"/>
    <property type="match status" value="4"/>
</dbReference>